<evidence type="ECO:0000256" key="3">
    <source>
        <dbReference type="ARBA" id="ARBA00022917"/>
    </source>
</evidence>
<organism evidence="7 8">
    <name type="scientific">Candida parapsilosis</name>
    <name type="common">Yeast</name>
    <dbReference type="NCBI Taxonomy" id="5480"/>
    <lineage>
        <taxon>Eukaryota</taxon>
        <taxon>Fungi</taxon>
        <taxon>Dikarya</taxon>
        <taxon>Ascomycota</taxon>
        <taxon>Saccharomycotina</taxon>
        <taxon>Pichiomycetes</taxon>
        <taxon>Debaryomycetaceae</taxon>
        <taxon>Candida/Lodderomyces clade</taxon>
        <taxon>Candida</taxon>
    </lineage>
</organism>
<dbReference type="GO" id="GO:0005739">
    <property type="term" value="C:mitochondrion"/>
    <property type="evidence" value="ECO:0007669"/>
    <property type="project" value="TreeGrafter"/>
</dbReference>
<evidence type="ECO:0000256" key="1">
    <source>
        <dbReference type="ARBA" id="ARBA00005912"/>
    </source>
</evidence>
<comment type="similarity">
    <text evidence="1">Belongs to the RRF family.</text>
</comment>
<evidence type="ECO:0000256" key="4">
    <source>
        <dbReference type="ARBA" id="ARBA00024909"/>
    </source>
</evidence>
<dbReference type="Gene3D" id="3.30.1360.40">
    <property type="match status" value="1"/>
</dbReference>
<dbReference type="PANTHER" id="PTHR20982">
    <property type="entry name" value="RIBOSOME RECYCLING FACTOR"/>
    <property type="match status" value="1"/>
</dbReference>
<sequence>MFKHILRTVPPRPIRVSTFSLIRITVGPHTAKLHTSTILLASKKNSKSKKSQKQQKIQIEDDKIQAEAEEEVVTPTIDFKDATSRFESILAKFEKLANEIKLGKLNPKIFDNLLVNVGNQKDVEEVPFNTIAQTSVKGRNFVITMFDPSNAQAIINTIIGSGLNMSGVIDPSNKFNIKVPLPPITLETKQNDVKLLKELYDKLRNNKTGSLTAVRGDVRHKFQSHLKTHKLSDSENKQLNQLEKLHKLYVDKLQESFKKFEKRVMQ</sequence>
<gene>
    <name evidence="7" type="ORF">FOB60_000236</name>
</gene>
<dbReference type="SUPFAM" id="SSF55194">
    <property type="entry name" value="Ribosome recycling factor, RRF"/>
    <property type="match status" value="1"/>
</dbReference>
<comment type="caution">
    <text evidence="7">The sequence shown here is derived from an EMBL/GenBank/DDBJ whole genome shotgun (WGS) entry which is preliminary data.</text>
</comment>
<proteinExistence type="inferred from homology"/>
<evidence type="ECO:0000256" key="2">
    <source>
        <dbReference type="ARBA" id="ARBA00020581"/>
    </source>
</evidence>
<dbReference type="GO" id="GO:0043023">
    <property type="term" value="F:ribosomal large subunit binding"/>
    <property type="evidence" value="ECO:0007669"/>
    <property type="project" value="TreeGrafter"/>
</dbReference>
<dbReference type="PANTHER" id="PTHR20982:SF3">
    <property type="entry name" value="MITOCHONDRIAL RIBOSOME RECYCLING FACTOR PSEUDO 1"/>
    <property type="match status" value="1"/>
</dbReference>
<evidence type="ECO:0000256" key="5">
    <source>
        <dbReference type="ARBA" id="ARBA00033107"/>
    </source>
</evidence>
<dbReference type="Pfam" id="PF01765">
    <property type="entry name" value="RRF"/>
    <property type="match status" value="1"/>
</dbReference>
<dbReference type="Proteomes" id="UP000590412">
    <property type="component" value="Unassembled WGS sequence"/>
</dbReference>
<accession>A0A8X7NN04</accession>
<feature type="domain" description="Ribosome recycling factor" evidence="6">
    <location>
        <begin position="95"/>
        <end position="265"/>
    </location>
</feature>
<dbReference type="GO" id="GO:0006412">
    <property type="term" value="P:translation"/>
    <property type="evidence" value="ECO:0007669"/>
    <property type="project" value="UniProtKB-KW"/>
</dbReference>
<evidence type="ECO:0000313" key="8">
    <source>
        <dbReference type="Proteomes" id="UP000590412"/>
    </source>
</evidence>
<dbReference type="InterPro" id="IPR036191">
    <property type="entry name" value="RRF_sf"/>
</dbReference>
<dbReference type="EMBL" id="JABWAB010000001">
    <property type="protein sequence ID" value="KAF6058654.1"/>
    <property type="molecule type" value="Genomic_DNA"/>
</dbReference>
<evidence type="ECO:0000259" key="6">
    <source>
        <dbReference type="Pfam" id="PF01765"/>
    </source>
</evidence>
<dbReference type="InterPro" id="IPR023584">
    <property type="entry name" value="Ribosome_recyc_fac_dom"/>
</dbReference>
<protein>
    <recommendedName>
        <fullName evidence="2">Ribosome-recycling factor, mitochondrial</fullName>
    </recommendedName>
    <alternativeName>
        <fullName evidence="5">Ribosome-releasing factor, mitochondrial</fullName>
    </alternativeName>
</protein>
<keyword evidence="3" id="KW-0648">Protein biosynthesis</keyword>
<dbReference type="AlphaFoldDB" id="A0A8X7NN04"/>
<reference evidence="7" key="1">
    <citation type="submission" date="2020-03" db="EMBL/GenBank/DDBJ databases">
        <title>FDA dAtabase for Regulatory Grade micrObial Sequences (FDA-ARGOS): Supporting development and validation of Infectious Disease Dx tests.</title>
        <authorList>
            <person name="Campos J."/>
            <person name="Goldberg B."/>
            <person name="Tallon L."/>
            <person name="Sadzewicz L."/>
            <person name="Vavikolanu K."/>
            <person name="Mehta A."/>
            <person name="Aluvathingal J."/>
            <person name="Nadendla S."/>
            <person name="Nandy P."/>
            <person name="Geyer C."/>
            <person name="Yan Y."/>
            <person name="Sichtig H."/>
        </authorList>
    </citation>
    <scope>NUCLEOTIDE SEQUENCE [LARGE SCALE GENOMIC DNA]</scope>
    <source>
        <strain evidence="7">FDAARGOS_652</strain>
    </source>
</reference>
<dbReference type="Gene3D" id="1.10.132.20">
    <property type="entry name" value="Ribosome-recycling factor"/>
    <property type="match status" value="1"/>
</dbReference>
<dbReference type="InterPro" id="IPR002661">
    <property type="entry name" value="Ribosome_recyc_fac"/>
</dbReference>
<evidence type="ECO:0000313" key="7">
    <source>
        <dbReference type="EMBL" id="KAF6058654.1"/>
    </source>
</evidence>
<name>A0A8X7NN04_CANPA</name>
<comment type="function">
    <text evidence="4">Necessary for protein synthesis in mitochondria. Functions as a ribosome recycling factor in mitochondria.</text>
</comment>
<dbReference type="OrthoDB" id="407355at2759"/>